<evidence type="ECO:0000256" key="2">
    <source>
        <dbReference type="ARBA" id="ARBA00022649"/>
    </source>
</evidence>
<organism evidence="7 8">
    <name type="scientific">Flavobacterium covae</name>
    <dbReference type="NCBI Taxonomy" id="2906076"/>
    <lineage>
        <taxon>Bacteria</taxon>
        <taxon>Pseudomonadati</taxon>
        <taxon>Bacteroidota</taxon>
        <taxon>Flavobacteriia</taxon>
        <taxon>Flavobacteriales</taxon>
        <taxon>Flavobacteriaceae</taxon>
        <taxon>Flavobacterium</taxon>
    </lineage>
</organism>
<evidence type="ECO:0000256" key="4">
    <source>
        <dbReference type="ARBA" id="ARBA00023315"/>
    </source>
</evidence>
<evidence type="ECO:0000313" key="7">
    <source>
        <dbReference type="EMBL" id="MFK7004250.1"/>
    </source>
</evidence>
<accession>A0ABW8PI37</accession>
<name>A0ABW8PI37_9FLAO</name>
<dbReference type="InterPro" id="IPR016181">
    <property type="entry name" value="Acyl_CoA_acyltransferase"/>
</dbReference>
<evidence type="ECO:0000259" key="6">
    <source>
        <dbReference type="Pfam" id="PF13673"/>
    </source>
</evidence>
<keyword evidence="1" id="KW-0678">Repressor</keyword>
<protein>
    <submittedName>
        <fullName evidence="7">GNAT family N-acetyltransferase</fullName>
    </submittedName>
</protein>
<dbReference type="Pfam" id="PF13673">
    <property type="entry name" value="Acetyltransf_10"/>
    <property type="match status" value="1"/>
</dbReference>
<dbReference type="InterPro" id="IPR000182">
    <property type="entry name" value="GNAT_dom"/>
</dbReference>
<dbReference type="Proteomes" id="UP001621713">
    <property type="component" value="Unassembled WGS sequence"/>
</dbReference>
<keyword evidence="3" id="KW-0808">Transferase</keyword>
<sequence>MESNNIKLIRLEPETVILPFDCGDTDLNGFLFDDAKNYAKDLMAVTYLIQDNDKTIAYFNYLNDKISHTDLDGNIEKFAERIGILLPKEKSHYKSYPAVKIGRLAVHIDCQNGGGYGRKIINFTKGLFTNKNKTGCKFITVDAYRDSLKFYEKMGFKYLSSKDKKSDTRLMYFNLESIS</sequence>
<feature type="domain" description="N-acetyltransferase" evidence="6">
    <location>
        <begin position="100"/>
        <end position="165"/>
    </location>
</feature>
<proteinExistence type="predicted"/>
<keyword evidence="2" id="KW-1277">Toxin-antitoxin system</keyword>
<evidence type="ECO:0000313" key="8">
    <source>
        <dbReference type="Proteomes" id="UP001621713"/>
    </source>
</evidence>
<reference evidence="7 8" key="1">
    <citation type="submission" date="2024-02" db="EMBL/GenBank/DDBJ databases">
        <title>Comparative Genomic Analysis of Flavobacterium Species Causing Columnaris Disease of Freshwater Fish in Thailand: Insights into Virulence and Resistance Mechanisms.</title>
        <authorList>
            <person name="Nguyen D."/>
            <person name="Chokmangmeepisarn P."/>
            <person name="Khianchaikhan K."/>
            <person name="Morishita M."/>
            <person name="Bunnoy A."/>
            <person name="Rodkhum C."/>
        </authorList>
    </citation>
    <scope>NUCLEOTIDE SEQUENCE [LARGE SCALE GENOMIC DNA]</scope>
    <source>
        <strain evidence="7 8">PCBSB2203</strain>
    </source>
</reference>
<evidence type="ECO:0000256" key="5">
    <source>
        <dbReference type="ARBA" id="ARBA00049880"/>
    </source>
</evidence>
<dbReference type="RefSeq" id="WP_063743993.1">
    <property type="nucleotide sequence ID" value="NZ_CP015107.1"/>
</dbReference>
<dbReference type="PANTHER" id="PTHR36449">
    <property type="entry name" value="ACETYLTRANSFERASE-RELATED"/>
    <property type="match status" value="1"/>
</dbReference>
<dbReference type="SUPFAM" id="SSF55729">
    <property type="entry name" value="Acyl-CoA N-acyltransferases (Nat)"/>
    <property type="match status" value="1"/>
</dbReference>
<comment type="caution">
    <text evidence="7">The sequence shown here is derived from an EMBL/GenBank/DDBJ whole genome shotgun (WGS) entry which is preliminary data.</text>
</comment>
<evidence type="ECO:0000256" key="1">
    <source>
        <dbReference type="ARBA" id="ARBA00022491"/>
    </source>
</evidence>
<gene>
    <name evidence="7" type="ORF">V3467_10390</name>
</gene>
<dbReference type="Gene3D" id="3.40.630.30">
    <property type="match status" value="1"/>
</dbReference>
<comment type="catalytic activity">
    <reaction evidence="5">
        <text>glycyl-tRNA(Gly) + acetyl-CoA = N-acetylglycyl-tRNA(Gly) + CoA + H(+)</text>
        <dbReference type="Rhea" id="RHEA:81867"/>
        <dbReference type="Rhea" id="RHEA-COMP:9683"/>
        <dbReference type="Rhea" id="RHEA-COMP:19766"/>
        <dbReference type="ChEBI" id="CHEBI:15378"/>
        <dbReference type="ChEBI" id="CHEBI:57287"/>
        <dbReference type="ChEBI" id="CHEBI:57288"/>
        <dbReference type="ChEBI" id="CHEBI:78522"/>
        <dbReference type="ChEBI" id="CHEBI:232036"/>
    </reaction>
</comment>
<dbReference type="PANTHER" id="PTHR36449:SF1">
    <property type="entry name" value="ACETYLTRANSFERASE"/>
    <property type="match status" value="1"/>
</dbReference>
<dbReference type="EMBL" id="JAZHOJ010000021">
    <property type="protein sequence ID" value="MFK7004250.1"/>
    <property type="molecule type" value="Genomic_DNA"/>
</dbReference>
<keyword evidence="4" id="KW-0012">Acyltransferase</keyword>
<keyword evidence="8" id="KW-1185">Reference proteome</keyword>
<evidence type="ECO:0000256" key="3">
    <source>
        <dbReference type="ARBA" id="ARBA00022679"/>
    </source>
</evidence>